<proteinExistence type="predicted"/>
<dbReference type="STRING" id="523849.OCC_14055"/>
<organism evidence="1 2">
    <name type="scientific">Thermococcus litoralis (strain ATCC 51850 / DSM 5473 / JCM 8560 / NS-C)</name>
    <dbReference type="NCBI Taxonomy" id="523849"/>
    <lineage>
        <taxon>Archaea</taxon>
        <taxon>Methanobacteriati</taxon>
        <taxon>Methanobacteriota</taxon>
        <taxon>Thermococci</taxon>
        <taxon>Thermococcales</taxon>
        <taxon>Thermococcaceae</taxon>
        <taxon>Thermococcus</taxon>
    </lineage>
</organism>
<dbReference type="AlphaFoldDB" id="S5ZB56"/>
<dbReference type="PaxDb" id="523849-OCC_14055"/>
<reference evidence="1 2" key="1">
    <citation type="journal article" date="2012" name="J. Bacteriol.">
        <title>Genome sequence of the model hyperthermophilic archaeon Thermococcus litoralis NS-C.</title>
        <authorList>
            <person name="Gardner A.F."/>
            <person name="Kumar S."/>
            <person name="Perler F.B."/>
        </authorList>
    </citation>
    <scope>NUCLEOTIDE SEQUENCE [LARGE SCALE GENOMIC DNA]</scope>
    <source>
        <strain evidence="2">ATCC 51850 / DSM 5473 / JCM 8560 / NS-C</strain>
    </source>
</reference>
<dbReference type="HOGENOM" id="CLU_3338686_0_0_2"/>
<protein>
    <submittedName>
        <fullName evidence="1">Uncharacterized protein</fullName>
    </submittedName>
</protein>
<sequence length="37" mass="4548">MCPEIYWYWCIPERGRGMDELLKHMKALFDFDGVLKR</sequence>
<evidence type="ECO:0000313" key="2">
    <source>
        <dbReference type="Proteomes" id="UP000015502"/>
    </source>
</evidence>
<keyword evidence="2" id="KW-1185">Reference proteome</keyword>
<gene>
    <name evidence="1" type="ORF">OCC_14055</name>
</gene>
<accession>S5ZB56</accession>
<evidence type="ECO:0000313" key="1">
    <source>
        <dbReference type="EMBL" id="AGT34293.1"/>
    </source>
</evidence>
<dbReference type="Proteomes" id="UP000015502">
    <property type="component" value="Chromosome"/>
</dbReference>
<name>S5ZB56_THELN</name>
<dbReference type="KEGG" id="tlt:OCC_14055"/>
<dbReference type="EMBL" id="CP006670">
    <property type="protein sequence ID" value="AGT34293.1"/>
    <property type="molecule type" value="Genomic_DNA"/>
</dbReference>